<evidence type="ECO:0000313" key="2">
    <source>
        <dbReference type="EMBL" id="KAI1883382.1"/>
    </source>
</evidence>
<dbReference type="EMBL" id="JAERUA010000023">
    <property type="protein sequence ID" value="KAI1883382.1"/>
    <property type="molecule type" value="Genomic_DNA"/>
</dbReference>
<name>A0A8T3CIX8_9TELE</name>
<evidence type="ECO:0000256" key="1">
    <source>
        <dbReference type="SAM" id="MobiDB-lite"/>
    </source>
</evidence>
<feature type="compositionally biased region" description="Polar residues" evidence="1">
    <location>
        <begin position="78"/>
        <end position="94"/>
    </location>
</feature>
<proteinExistence type="predicted"/>
<organism evidence="2 3">
    <name type="scientific">Albula goreensis</name>
    <dbReference type="NCBI Taxonomy" id="1534307"/>
    <lineage>
        <taxon>Eukaryota</taxon>
        <taxon>Metazoa</taxon>
        <taxon>Chordata</taxon>
        <taxon>Craniata</taxon>
        <taxon>Vertebrata</taxon>
        <taxon>Euteleostomi</taxon>
        <taxon>Actinopterygii</taxon>
        <taxon>Neopterygii</taxon>
        <taxon>Teleostei</taxon>
        <taxon>Albuliformes</taxon>
        <taxon>Albulidae</taxon>
        <taxon>Albula</taxon>
    </lineage>
</organism>
<accession>A0A8T3CIX8</accession>
<reference evidence="2" key="1">
    <citation type="submission" date="2021-01" db="EMBL/GenBank/DDBJ databases">
        <authorList>
            <person name="Zahm M."/>
            <person name="Roques C."/>
            <person name="Cabau C."/>
            <person name="Klopp C."/>
            <person name="Donnadieu C."/>
            <person name="Jouanno E."/>
            <person name="Lampietro C."/>
            <person name="Louis A."/>
            <person name="Herpin A."/>
            <person name="Echchiki A."/>
            <person name="Berthelot C."/>
            <person name="Parey E."/>
            <person name="Roest-Crollius H."/>
            <person name="Braasch I."/>
            <person name="Postlethwait J."/>
            <person name="Bobe J."/>
            <person name="Montfort J."/>
            <person name="Bouchez O."/>
            <person name="Begum T."/>
            <person name="Mejri S."/>
            <person name="Adams A."/>
            <person name="Chen W.-J."/>
            <person name="Guiguen Y."/>
        </authorList>
    </citation>
    <scope>NUCLEOTIDE SEQUENCE</scope>
    <source>
        <tissue evidence="2">Blood</tissue>
    </source>
</reference>
<feature type="region of interest" description="Disordered" evidence="1">
    <location>
        <begin position="55"/>
        <end position="104"/>
    </location>
</feature>
<comment type="caution">
    <text evidence="2">The sequence shown here is derived from an EMBL/GenBank/DDBJ whole genome shotgun (WGS) entry which is preliminary data.</text>
</comment>
<dbReference type="AlphaFoldDB" id="A0A8T3CIX8"/>
<protein>
    <submittedName>
        <fullName evidence="2">Uncharacterized protein</fullName>
    </submittedName>
</protein>
<gene>
    <name evidence="2" type="ORF">AGOR_G00230850</name>
</gene>
<keyword evidence="3" id="KW-1185">Reference proteome</keyword>
<dbReference type="Proteomes" id="UP000829720">
    <property type="component" value="Unassembled WGS sequence"/>
</dbReference>
<evidence type="ECO:0000313" key="3">
    <source>
        <dbReference type="Proteomes" id="UP000829720"/>
    </source>
</evidence>
<sequence length="116" mass="12862">MGGFGGWALSSDSGGWLLSFYSCSVGPTTCSSCYTLRVNVTCICAAIKKTHTQLKSRTESGARQRRWRRWRETGEVMPSSSAQSKTASFQSEPVTTGPRPDPWGTLFERKTQLFGW</sequence>